<dbReference type="EMBL" id="VWXF01000007">
    <property type="protein sequence ID" value="NIF23303.1"/>
    <property type="molecule type" value="Genomic_DNA"/>
</dbReference>
<evidence type="ECO:0000256" key="3">
    <source>
        <dbReference type="ARBA" id="ARBA00022679"/>
    </source>
</evidence>
<dbReference type="CDD" id="cd02440">
    <property type="entry name" value="AdoMet_MTases"/>
    <property type="match status" value="1"/>
</dbReference>
<gene>
    <name evidence="5" type="primary">tam</name>
    <name evidence="7" type="ORF">F3J40_17100</name>
</gene>
<dbReference type="SUPFAM" id="SSF53335">
    <property type="entry name" value="S-adenosyl-L-methionine-dependent methyltransferases"/>
    <property type="match status" value="1"/>
</dbReference>
<sequence>MTDWDPALYRQFEAERTRPALELLGRIPLTHPTRVTDLGCGPGNSTELLRKHWPDAQIIGLDNSPAMLEQARERLPDCLFVEADIQRWHPQSPQQIIYANASLQWVENHNQLIPHLVRQLAPEGVLAIQMPDNVNEPSHRLMREIAVREPFSQLIPAAIVGRKQAFNTDHYYDLLTQNGCQVDIWRTTYFHVMPTVSAIVDWLRSTGLRPFLAQLNQEQQRLFLDAYLSELKNAYPQRADGRVLLAFPRFFIVAVKSV</sequence>
<feature type="domain" description="Methyltransferase" evidence="6">
    <location>
        <begin position="35"/>
        <end position="124"/>
    </location>
</feature>
<evidence type="ECO:0000256" key="4">
    <source>
        <dbReference type="ARBA" id="ARBA00022691"/>
    </source>
</evidence>
<comment type="subcellular location">
    <subcellularLocation>
        <location evidence="5">Cytoplasm</location>
    </subcellularLocation>
</comment>
<keyword evidence="1 5" id="KW-0963">Cytoplasm</keyword>
<keyword evidence="2 5" id="KW-0489">Methyltransferase</keyword>
<comment type="function">
    <text evidence="5">Catalyzes the S-adenosylmethionine monomethyl esterification of trans-aconitate.</text>
</comment>
<reference evidence="7 8" key="1">
    <citation type="journal article" date="2019" name="bioRxiv">
        <title>Bacteria contribute to plant secondary compound degradation in a generalist herbivore system.</title>
        <authorList>
            <person name="Francoeur C.B."/>
            <person name="Khadempour L."/>
            <person name="Moreira-Soto R.D."/>
            <person name="Gotting K."/>
            <person name="Book A.J."/>
            <person name="Pinto-Tomas A.A."/>
            <person name="Keefover-Ring K."/>
            <person name="Currie C.R."/>
        </authorList>
    </citation>
    <scope>NUCLEOTIDE SEQUENCE [LARGE SCALE GENOMIC DNA]</scope>
    <source>
        <strain evidence="7">Acro-835</strain>
    </source>
</reference>
<name>A0ABX0RD82_9GAMM</name>
<comment type="catalytic activity">
    <reaction evidence="5">
        <text>trans-aconitate + S-adenosyl-L-methionine = (E)-3-(methoxycarbonyl)pent-2-enedioate + S-adenosyl-L-homocysteine</text>
        <dbReference type="Rhea" id="RHEA:14969"/>
        <dbReference type="ChEBI" id="CHEBI:15708"/>
        <dbReference type="ChEBI" id="CHEBI:57470"/>
        <dbReference type="ChEBI" id="CHEBI:57856"/>
        <dbReference type="ChEBI" id="CHEBI:59789"/>
        <dbReference type="EC" id="2.1.1.144"/>
    </reaction>
</comment>
<dbReference type="InterPro" id="IPR041698">
    <property type="entry name" value="Methyltransf_25"/>
</dbReference>
<dbReference type="Pfam" id="PF13649">
    <property type="entry name" value="Methyltransf_25"/>
    <property type="match status" value="1"/>
</dbReference>
<evidence type="ECO:0000259" key="6">
    <source>
        <dbReference type="Pfam" id="PF13649"/>
    </source>
</evidence>
<evidence type="ECO:0000313" key="7">
    <source>
        <dbReference type="EMBL" id="NIF23303.1"/>
    </source>
</evidence>
<evidence type="ECO:0000313" key="8">
    <source>
        <dbReference type="Proteomes" id="UP001515683"/>
    </source>
</evidence>
<dbReference type="GO" id="GO:0032259">
    <property type="term" value="P:methylation"/>
    <property type="evidence" value="ECO:0007669"/>
    <property type="project" value="UniProtKB-KW"/>
</dbReference>
<dbReference type="InterPro" id="IPR023149">
    <property type="entry name" value="Trans_acon_MeTrfase_C"/>
</dbReference>
<dbReference type="RefSeq" id="WP_167016498.1">
    <property type="nucleotide sequence ID" value="NZ_VWXF01000007.1"/>
</dbReference>
<comment type="caution">
    <text evidence="7">The sequence shown here is derived from an EMBL/GenBank/DDBJ whole genome shotgun (WGS) entry which is preliminary data.</text>
</comment>
<keyword evidence="3 5" id="KW-0808">Transferase</keyword>
<evidence type="ECO:0000256" key="5">
    <source>
        <dbReference type="HAMAP-Rule" id="MF_00560"/>
    </source>
</evidence>
<proteinExistence type="inferred from homology"/>
<dbReference type="InterPro" id="IPR029063">
    <property type="entry name" value="SAM-dependent_MTases_sf"/>
</dbReference>
<comment type="similarity">
    <text evidence="5">Belongs to the methyltransferase superfamily. Tam family.</text>
</comment>
<evidence type="ECO:0000256" key="1">
    <source>
        <dbReference type="ARBA" id="ARBA00022490"/>
    </source>
</evidence>
<organism evidence="7 8">
    <name type="scientific">Candidatus Pantoea multigeneris</name>
    <dbReference type="NCBI Taxonomy" id="2608357"/>
    <lineage>
        <taxon>Bacteria</taxon>
        <taxon>Pseudomonadati</taxon>
        <taxon>Pseudomonadota</taxon>
        <taxon>Gammaproteobacteria</taxon>
        <taxon>Enterobacterales</taxon>
        <taxon>Erwiniaceae</taxon>
        <taxon>Pantoea</taxon>
    </lineage>
</organism>
<dbReference type="HAMAP" id="MF_00560">
    <property type="entry name" value="Tran_acon_Me_trans"/>
    <property type="match status" value="1"/>
</dbReference>
<accession>A0ABX0RD82</accession>
<dbReference type="Gene3D" id="1.10.150.290">
    <property type="entry name" value="S-adenosyl-L-methionine-dependent methyltransferases"/>
    <property type="match status" value="1"/>
</dbReference>
<keyword evidence="8" id="KW-1185">Reference proteome</keyword>
<dbReference type="NCBIfam" id="NF002463">
    <property type="entry name" value="PRK01683.1"/>
    <property type="match status" value="1"/>
</dbReference>
<dbReference type="InterPro" id="IPR023506">
    <property type="entry name" value="Trans-aconitate_MeTrfase"/>
</dbReference>
<dbReference type="EC" id="2.1.1.144" evidence="5"/>
<dbReference type="PANTHER" id="PTHR43861:SF1">
    <property type="entry name" value="TRANS-ACONITATE 2-METHYLTRANSFERASE"/>
    <property type="match status" value="1"/>
</dbReference>
<dbReference type="Gene3D" id="3.40.50.150">
    <property type="entry name" value="Vaccinia Virus protein VP39"/>
    <property type="match status" value="1"/>
</dbReference>
<dbReference type="Proteomes" id="UP001515683">
    <property type="component" value="Unassembled WGS sequence"/>
</dbReference>
<protein>
    <recommendedName>
        <fullName evidence="5">Trans-aconitate 2-methyltransferase</fullName>
        <ecNumber evidence="5">2.1.1.144</ecNumber>
    </recommendedName>
</protein>
<evidence type="ECO:0000256" key="2">
    <source>
        <dbReference type="ARBA" id="ARBA00022603"/>
    </source>
</evidence>
<keyword evidence="4 5" id="KW-0949">S-adenosyl-L-methionine</keyword>
<dbReference type="PANTHER" id="PTHR43861">
    <property type="entry name" value="TRANS-ACONITATE 2-METHYLTRANSFERASE-RELATED"/>
    <property type="match status" value="1"/>
</dbReference>
<dbReference type="GO" id="GO:0030798">
    <property type="term" value="F:trans-aconitate 2-methyltransferase activity"/>
    <property type="evidence" value="ECO:0007669"/>
    <property type="project" value="UniProtKB-EC"/>
</dbReference>